<keyword evidence="5" id="KW-1185">Reference proteome</keyword>
<keyword evidence="1" id="KW-0378">Hydrolase</keyword>
<evidence type="ECO:0000256" key="1">
    <source>
        <dbReference type="PIRNR" id="PIRNR012702"/>
    </source>
</evidence>
<dbReference type="EMBL" id="FNMZ01000004">
    <property type="protein sequence ID" value="SDX34018.1"/>
    <property type="molecule type" value="Genomic_DNA"/>
</dbReference>
<organism evidence="4 5">
    <name type="scientific">Albimonas donghaensis</name>
    <dbReference type="NCBI Taxonomy" id="356660"/>
    <lineage>
        <taxon>Bacteria</taxon>
        <taxon>Pseudomonadati</taxon>
        <taxon>Pseudomonadota</taxon>
        <taxon>Alphaproteobacteria</taxon>
        <taxon>Rhodobacterales</taxon>
        <taxon>Paracoccaceae</taxon>
        <taxon>Albimonas</taxon>
    </lineage>
</organism>
<keyword evidence="1" id="KW-0645">Protease</keyword>
<dbReference type="STRING" id="356660.SAMN05444336_104346"/>
<dbReference type="AlphaFoldDB" id="A0A1H3AX69"/>
<dbReference type="InterPro" id="IPR010799">
    <property type="entry name" value="MlrC_C"/>
</dbReference>
<dbReference type="Pfam" id="PF07171">
    <property type="entry name" value="MlrC_C"/>
    <property type="match status" value="1"/>
</dbReference>
<evidence type="ECO:0000313" key="5">
    <source>
        <dbReference type="Proteomes" id="UP000199118"/>
    </source>
</evidence>
<dbReference type="InterPro" id="IPR015995">
    <property type="entry name" value="MlrC_N"/>
</dbReference>
<proteinExistence type="inferred from homology"/>
<dbReference type="InterPro" id="IPR009197">
    <property type="entry name" value="MlrC"/>
</dbReference>
<evidence type="ECO:0000313" key="4">
    <source>
        <dbReference type="EMBL" id="SDX34018.1"/>
    </source>
</evidence>
<dbReference type="Pfam" id="PF07364">
    <property type="entry name" value="DUF1485"/>
    <property type="match status" value="1"/>
</dbReference>
<accession>A0A1H3AX69</accession>
<dbReference type="GO" id="GO:0046872">
    <property type="term" value="F:metal ion binding"/>
    <property type="evidence" value="ECO:0007669"/>
    <property type="project" value="UniProtKB-KW"/>
</dbReference>
<sequence length="514" mass="54228">MSSPARRRVLSAQIAHETNTFCVLPTTLESFRKRLLLEGDAIPPALRGTRTEIAAHLDAADRFGWDLTQPIVANATPYGKATAEAWTVLRDTLFAAAEGVACDGVILALHGAMVTETEDDAEGAILEGLRDRLGAGTPIAITLDLHANVTSRMAALADIIVPYRTYPHIDQYETAARAAALLERAMAGEIRPKVVRLQGPMLDGCNHGRTQGGPMSDFLEMAATMEAANPALLSADVCAGFTQSDIEEAGPSFHVTYDAAAPGAEDEARAAALTLYEAAWRRRAEQTVDILSLPEAMALATRATDDPRPLVIADFSDNPGSGAYGDHVRLLEAMVGAGVESGLFGVMPDGIAAAECHAAGLGAEITLTLGARRHPESYGPPVTLTGTVIGLSDGDFTCEGPMHTGVSMAMGPSALLEVSVGAGSVKVAISTHALQAWDQQMFKTLGAEPAAHKVVAVKSAHHFRAAFEPMSRRVVLADSGGLATHDHSRTRFARLRRPIWPLDAFDETPPAPAG</sequence>
<comment type="similarity">
    <text evidence="1">Belongs to the peptidase M81 family.</text>
</comment>
<feature type="domain" description="Microcystin LR degradation protein MlrC N-terminal" evidence="3">
    <location>
        <begin position="8"/>
        <end position="300"/>
    </location>
</feature>
<dbReference type="RefSeq" id="WP_092682729.1">
    <property type="nucleotide sequence ID" value="NZ_FNMZ01000004.1"/>
</dbReference>
<comment type="cofactor">
    <cofactor evidence="1">
        <name>Zn(2+)</name>
        <dbReference type="ChEBI" id="CHEBI:29105"/>
    </cofactor>
    <text evidence="1">Binds 1 zinc ion per subunit.</text>
</comment>
<dbReference type="Proteomes" id="UP000199118">
    <property type="component" value="Unassembled WGS sequence"/>
</dbReference>
<dbReference type="OrthoDB" id="9782658at2"/>
<gene>
    <name evidence="4" type="ORF">SAMN05444336_104346</name>
</gene>
<feature type="domain" description="Microcystin LR degradation protein MlrC C-terminal" evidence="2">
    <location>
        <begin position="312"/>
        <end position="494"/>
    </location>
</feature>
<name>A0A1H3AX69_9RHOB</name>
<dbReference type="PIRSF" id="PIRSF012702">
    <property type="entry name" value="UCP012702"/>
    <property type="match status" value="1"/>
</dbReference>
<dbReference type="GO" id="GO:0008237">
    <property type="term" value="F:metallopeptidase activity"/>
    <property type="evidence" value="ECO:0007669"/>
    <property type="project" value="UniProtKB-KW"/>
</dbReference>
<keyword evidence="1" id="KW-0482">Metalloprotease</keyword>
<keyword evidence="1" id="KW-0479">Metal-binding</keyword>
<comment type="function">
    <text evidence="1">Involved in peptidolytic degradation of cyclic heptapeptide hepatotoxin microcystin (MC).</text>
</comment>
<protein>
    <recommendedName>
        <fullName evidence="1">Microcystinase C</fullName>
        <shortName evidence="1">MlrC</shortName>
    </recommendedName>
</protein>
<reference evidence="4 5" key="1">
    <citation type="submission" date="2016-10" db="EMBL/GenBank/DDBJ databases">
        <authorList>
            <person name="de Groot N.N."/>
        </authorList>
    </citation>
    <scope>NUCLEOTIDE SEQUENCE [LARGE SCALE GENOMIC DNA]</scope>
    <source>
        <strain evidence="4 5">DSM 17890</strain>
    </source>
</reference>
<evidence type="ECO:0000259" key="3">
    <source>
        <dbReference type="Pfam" id="PF07364"/>
    </source>
</evidence>
<dbReference type="GO" id="GO:0006508">
    <property type="term" value="P:proteolysis"/>
    <property type="evidence" value="ECO:0007669"/>
    <property type="project" value="UniProtKB-KW"/>
</dbReference>
<evidence type="ECO:0000259" key="2">
    <source>
        <dbReference type="Pfam" id="PF07171"/>
    </source>
</evidence>